<dbReference type="HOGENOM" id="CLU_3039412_0_0_6"/>
<dbReference type="EMBL" id="ADMT01000097">
    <property type="protein sequence ID" value="EFF83655.1"/>
    <property type="molecule type" value="Genomic_DNA"/>
</dbReference>
<dbReference type="AlphaFoldDB" id="D4XMC8"/>
<proteinExistence type="predicted"/>
<accession>D4XMC8</accession>
<sequence length="54" mass="6128">MMIATAKVQEANNGFNINERSESLSLMILIKLNKRGSEPHITYHFVNIEIGLIK</sequence>
<reference evidence="2" key="1">
    <citation type="submission" date="2010-03" db="EMBL/GenBank/DDBJ databases">
        <title>Complete sequence of Mobiluncus curtisii ATCC 43063.</title>
        <authorList>
            <person name="Muzny D."/>
            <person name="Qin X."/>
            <person name="Deng J."/>
            <person name="Jiang H."/>
            <person name="Liu Y."/>
            <person name="Qu J."/>
            <person name="Song X.-Z."/>
            <person name="Zhang L."/>
            <person name="Thornton R."/>
            <person name="Coyle M."/>
            <person name="Francisco L."/>
            <person name="Jackson L."/>
            <person name="Javaid M."/>
            <person name="Korchina V."/>
            <person name="Kovar C."/>
            <person name="Mata R."/>
            <person name="Mathew T."/>
            <person name="Ngo R."/>
            <person name="Nguyen L."/>
            <person name="Nguyen N."/>
            <person name="Okwuonu G."/>
            <person name="Ongeri F."/>
            <person name="Pham C."/>
            <person name="Simmons D."/>
            <person name="Wilczek-Boney K."/>
            <person name="Hale W."/>
            <person name="Jakkamsetti A."/>
            <person name="Pham P."/>
            <person name="Ruth R."/>
            <person name="San Lucas F."/>
            <person name="Warren J."/>
            <person name="Zhang J."/>
            <person name="Zhao Z."/>
            <person name="Zhou C."/>
            <person name="Zhu D."/>
            <person name="Lee S."/>
            <person name="Bess C."/>
            <person name="Blankenburg K."/>
            <person name="Forbes L."/>
            <person name="Fu Q."/>
            <person name="Gubbala S."/>
            <person name="Hirani K."/>
            <person name="Jayaseelan J.C."/>
            <person name="Lara F."/>
            <person name="Munidasa M."/>
            <person name="Palculict T."/>
            <person name="Patil S."/>
            <person name="Pu L.-L."/>
            <person name="Saada N."/>
            <person name="Tang L."/>
            <person name="Weissenberger G."/>
            <person name="Zhu Y."/>
            <person name="Hemphill L."/>
            <person name="Shang Y."/>
            <person name="Youmans B."/>
            <person name="Ayvaz T."/>
            <person name="Ross M."/>
            <person name="Santibanez J."/>
            <person name="Aqrawi P."/>
            <person name="Gross S."/>
            <person name="Joshi V."/>
            <person name="Fowler G."/>
            <person name="Nazareth L."/>
            <person name="Reid J."/>
            <person name="Worley K."/>
            <person name="Petrosino J."/>
            <person name="Highlander S."/>
            <person name="Gibbs R."/>
            <person name="Gibbs R."/>
        </authorList>
    </citation>
    <scope>NUCLEOTIDE SEQUENCE [LARGE SCALE GENOMIC DNA]</scope>
    <source>
        <strain evidence="2">ATCC 19194</strain>
    </source>
</reference>
<gene>
    <name evidence="1" type="ORF">HMP0015_0870</name>
</gene>
<comment type="caution">
    <text evidence="1">The sequence shown here is derived from an EMBL/GenBank/DDBJ whole genome shotgun (WGS) entry which is preliminary data.</text>
</comment>
<organism evidence="1 2">
    <name type="scientific">Acinetobacter haemolyticus ATCC 19194</name>
    <dbReference type="NCBI Taxonomy" id="707232"/>
    <lineage>
        <taxon>Bacteria</taxon>
        <taxon>Pseudomonadati</taxon>
        <taxon>Pseudomonadota</taxon>
        <taxon>Gammaproteobacteria</taxon>
        <taxon>Moraxellales</taxon>
        <taxon>Moraxellaceae</taxon>
        <taxon>Acinetobacter</taxon>
    </lineage>
</organism>
<evidence type="ECO:0000313" key="2">
    <source>
        <dbReference type="Proteomes" id="UP000003085"/>
    </source>
</evidence>
<name>D4XMC8_ACIHA</name>
<dbReference type="Proteomes" id="UP000003085">
    <property type="component" value="Unassembled WGS sequence"/>
</dbReference>
<evidence type="ECO:0000313" key="1">
    <source>
        <dbReference type="EMBL" id="EFF83655.1"/>
    </source>
</evidence>
<protein>
    <submittedName>
        <fullName evidence="1">Uncharacterized protein</fullName>
    </submittedName>
</protein>